<proteinExistence type="predicted"/>
<dbReference type="EMBL" id="ML996567">
    <property type="protein sequence ID" value="KAF2760810.1"/>
    <property type="molecule type" value="Genomic_DNA"/>
</dbReference>
<reference evidence="1" key="1">
    <citation type="journal article" date="2020" name="Stud. Mycol.">
        <title>101 Dothideomycetes genomes: a test case for predicting lifestyles and emergence of pathogens.</title>
        <authorList>
            <person name="Haridas S."/>
            <person name="Albert R."/>
            <person name="Binder M."/>
            <person name="Bloem J."/>
            <person name="Labutti K."/>
            <person name="Salamov A."/>
            <person name="Andreopoulos B."/>
            <person name="Baker S."/>
            <person name="Barry K."/>
            <person name="Bills G."/>
            <person name="Bluhm B."/>
            <person name="Cannon C."/>
            <person name="Castanera R."/>
            <person name="Culley D."/>
            <person name="Daum C."/>
            <person name="Ezra D."/>
            <person name="Gonzalez J."/>
            <person name="Henrissat B."/>
            <person name="Kuo A."/>
            <person name="Liang C."/>
            <person name="Lipzen A."/>
            <person name="Lutzoni F."/>
            <person name="Magnuson J."/>
            <person name="Mondo S."/>
            <person name="Nolan M."/>
            <person name="Ohm R."/>
            <person name="Pangilinan J."/>
            <person name="Park H.-J."/>
            <person name="Ramirez L."/>
            <person name="Alfaro M."/>
            <person name="Sun H."/>
            <person name="Tritt A."/>
            <person name="Yoshinaga Y."/>
            <person name="Zwiers L.-H."/>
            <person name="Turgeon B."/>
            <person name="Goodwin S."/>
            <person name="Spatafora J."/>
            <person name="Crous P."/>
            <person name="Grigoriev I."/>
        </authorList>
    </citation>
    <scope>NUCLEOTIDE SEQUENCE</scope>
    <source>
        <strain evidence="1">CBS 121739</strain>
    </source>
</reference>
<accession>A0A6A6WFM5</accession>
<dbReference type="Proteomes" id="UP000799437">
    <property type="component" value="Unassembled WGS sequence"/>
</dbReference>
<dbReference type="RefSeq" id="XP_033603261.1">
    <property type="nucleotide sequence ID" value="XM_033740079.1"/>
</dbReference>
<dbReference type="AlphaFoldDB" id="A0A6A6WFM5"/>
<sequence length="121" mass="12873">MHWIYSAGRIVTYPPVVSAHDEGWGNLCWCGTCLCGLGGRWEMGSVVIGIVMMGLCVRVCGGVEWQFRVAVDVGVGVDGCVCDVISCASSGITTTNPHHLSIDHNPPSAPLRAQFTPPFPT</sequence>
<name>A0A6A6WFM5_9PEZI</name>
<keyword evidence="2" id="KW-1185">Reference proteome</keyword>
<gene>
    <name evidence="1" type="ORF">EJ05DRAFT_243193</name>
</gene>
<evidence type="ECO:0000313" key="2">
    <source>
        <dbReference type="Proteomes" id="UP000799437"/>
    </source>
</evidence>
<dbReference type="GeneID" id="54481133"/>
<organism evidence="1 2">
    <name type="scientific">Pseudovirgaria hyperparasitica</name>
    <dbReference type="NCBI Taxonomy" id="470096"/>
    <lineage>
        <taxon>Eukaryota</taxon>
        <taxon>Fungi</taxon>
        <taxon>Dikarya</taxon>
        <taxon>Ascomycota</taxon>
        <taxon>Pezizomycotina</taxon>
        <taxon>Dothideomycetes</taxon>
        <taxon>Dothideomycetes incertae sedis</taxon>
        <taxon>Acrospermales</taxon>
        <taxon>Acrospermaceae</taxon>
        <taxon>Pseudovirgaria</taxon>
    </lineage>
</organism>
<evidence type="ECO:0000313" key="1">
    <source>
        <dbReference type="EMBL" id="KAF2760810.1"/>
    </source>
</evidence>
<protein>
    <submittedName>
        <fullName evidence="1">Uncharacterized protein</fullName>
    </submittedName>
</protein>